<keyword evidence="2" id="KW-1185">Reference proteome</keyword>
<name>A0A3M7T6H6_BRAPC</name>
<protein>
    <submittedName>
        <fullName evidence="1">Uncharacterized protein</fullName>
    </submittedName>
</protein>
<proteinExistence type="predicted"/>
<comment type="caution">
    <text evidence="1">The sequence shown here is derived from an EMBL/GenBank/DDBJ whole genome shotgun (WGS) entry which is preliminary data.</text>
</comment>
<dbReference type="Proteomes" id="UP000276133">
    <property type="component" value="Unassembled WGS sequence"/>
</dbReference>
<reference evidence="1 2" key="1">
    <citation type="journal article" date="2018" name="Sci. Rep.">
        <title>Genomic signatures of local adaptation to the degree of environmental predictability in rotifers.</title>
        <authorList>
            <person name="Franch-Gras L."/>
            <person name="Hahn C."/>
            <person name="Garcia-Roger E.M."/>
            <person name="Carmona M.J."/>
            <person name="Serra M."/>
            <person name="Gomez A."/>
        </authorList>
    </citation>
    <scope>NUCLEOTIDE SEQUENCE [LARGE SCALE GENOMIC DNA]</scope>
    <source>
        <strain evidence="1">HYR1</strain>
    </source>
</reference>
<evidence type="ECO:0000313" key="2">
    <source>
        <dbReference type="Proteomes" id="UP000276133"/>
    </source>
</evidence>
<evidence type="ECO:0000313" key="1">
    <source>
        <dbReference type="EMBL" id="RNA43519.1"/>
    </source>
</evidence>
<dbReference type="AlphaFoldDB" id="A0A3M7T6H6"/>
<accession>A0A3M7T6H6</accession>
<gene>
    <name evidence="1" type="ORF">BpHYR1_044319</name>
</gene>
<organism evidence="1 2">
    <name type="scientific">Brachionus plicatilis</name>
    <name type="common">Marine rotifer</name>
    <name type="synonym">Brachionus muelleri</name>
    <dbReference type="NCBI Taxonomy" id="10195"/>
    <lineage>
        <taxon>Eukaryota</taxon>
        <taxon>Metazoa</taxon>
        <taxon>Spiralia</taxon>
        <taxon>Gnathifera</taxon>
        <taxon>Rotifera</taxon>
        <taxon>Eurotatoria</taxon>
        <taxon>Monogononta</taxon>
        <taxon>Pseudotrocha</taxon>
        <taxon>Ploima</taxon>
        <taxon>Brachionidae</taxon>
        <taxon>Brachionus</taxon>
    </lineage>
</organism>
<sequence>MASSFQLFSKIKILNKRKYRNIVLTTLRIKLKSNLFSFRVNYIVSIVNFEIGNNGSNLKSSIKQGRYVLRDIYRIPERKIAKMLLEYKSKENFFVKGLGMSVTFFFYFKNPEPK</sequence>
<dbReference type="EMBL" id="REGN01000218">
    <property type="protein sequence ID" value="RNA43519.1"/>
    <property type="molecule type" value="Genomic_DNA"/>
</dbReference>